<evidence type="ECO:0000313" key="1">
    <source>
        <dbReference type="EMBL" id="AHA65852.1"/>
    </source>
</evidence>
<name>A0A0A6ZVC4_SHIDY</name>
<accession>A0A0A6ZVC4</accession>
<proteinExistence type="predicted"/>
<gene>
    <name evidence="1" type="ORF">Asd1617_03025</name>
</gene>
<dbReference type="KEGG" id="sdz:Asd1617_03025"/>
<reference evidence="1 2" key="1">
    <citation type="submission" date="2013-09" db="EMBL/GenBank/DDBJ databases">
        <title>Comparative genomics of Sd1617 to representative strains in evaluating its pathogenesis.</title>
        <authorList>
            <person name="Aksomboon Vongsawan A."/>
            <person name="Kapatral V."/>
            <person name="Vaisvil B."/>
            <person name="Serichantalergs O."/>
            <person name="Hale T.L."/>
            <person name="Mason C.J."/>
        </authorList>
    </citation>
    <scope>NUCLEOTIDE SEQUENCE [LARGE SCALE GENOMIC DNA]</scope>
    <source>
        <strain evidence="1 2">1617</strain>
    </source>
</reference>
<dbReference type="HOGENOM" id="CLU_3391338_0_0_6"/>
<organism evidence="1 2">
    <name type="scientific">Shigella dysenteriae 1617</name>
    <dbReference type="NCBI Taxonomy" id="754093"/>
    <lineage>
        <taxon>Bacteria</taxon>
        <taxon>Pseudomonadati</taxon>
        <taxon>Pseudomonadota</taxon>
        <taxon>Gammaproteobacteria</taxon>
        <taxon>Enterobacterales</taxon>
        <taxon>Enterobacteriaceae</taxon>
        <taxon>Shigella</taxon>
    </lineage>
</organism>
<protein>
    <submittedName>
        <fullName evidence="1">Uncharacterized protein</fullName>
    </submittedName>
</protein>
<dbReference type="AlphaFoldDB" id="A0A0A6ZVC4"/>
<dbReference type="EMBL" id="CP006736">
    <property type="protein sequence ID" value="AHA65852.1"/>
    <property type="molecule type" value="Genomic_DNA"/>
</dbReference>
<dbReference type="Proteomes" id="UP000031647">
    <property type="component" value="Chromosome"/>
</dbReference>
<sequence>MFWLHRNIHFDIPVPIFRAIVNWRLMPGLRAS</sequence>
<evidence type="ECO:0000313" key="2">
    <source>
        <dbReference type="Proteomes" id="UP000031647"/>
    </source>
</evidence>